<protein>
    <submittedName>
        <fullName evidence="2">Uncharacterized protein</fullName>
    </submittedName>
</protein>
<evidence type="ECO:0000256" key="1">
    <source>
        <dbReference type="SAM" id="MobiDB-lite"/>
    </source>
</evidence>
<evidence type="ECO:0000313" key="2">
    <source>
        <dbReference type="EMBL" id="GFS82859.1"/>
    </source>
</evidence>
<dbReference type="Proteomes" id="UP000887013">
    <property type="component" value="Unassembled WGS sequence"/>
</dbReference>
<organism evidence="2 3">
    <name type="scientific">Nephila pilipes</name>
    <name type="common">Giant wood spider</name>
    <name type="synonym">Nephila maculata</name>
    <dbReference type="NCBI Taxonomy" id="299642"/>
    <lineage>
        <taxon>Eukaryota</taxon>
        <taxon>Metazoa</taxon>
        <taxon>Ecdysozoa</taxon>
        <taxon>Arthropoda</taxon>
        <taxon>Chelicerata</taxon>
        <taxon>Arachnida</taxon>
        <taxon>Araneae</taxon>
        <taxon>Araneomorphae</taxon>
        <taxon>Entelegynae</taxon>
        <taxon>Araneoidea</taxon>
        <taxon>Nephilidae</taxon>
        <taxon>Nephila</taxon>
    </lineage>
</organism>
<reference evidence="2" key="1">
    <citation type="submission" date="2020-08" db="EMBL/GenBank/DDBJ databases">
        <title>Multicomponent nature underlies the extraordinary mechanical properties of spider dragline silk.</title>
        <authorList>
            <person name="Kono N."/>
            <person name="Nakamura H."/>
            <person name="Mori M."/>
            <person name="Yoshida Y."/>
            <person name="Ohtoshi R."/>
            <person name="Malay A.D."/>
            <person name="Moran D.A.P."/>
            <person name="Tomita M."/>
            <person name="Numata K."/>
            <person name="Arakawa K."/>
        </authorList>
    </citation>
    <scope>NUCLEOTIDE SEQUENCE</scope>
</reference>
<dbReference type="EMBL" id="BMAW01051863">
    <property type="protein sequence ID" value="GFS82859.1"/>
    <property type="molecule type" value="Genomic_DNA"/>
</dbReference>
<dbReference type="OrthoDB" id="10297566at2759"/>
<feature type="compositionally biased region" description="Polar residues" evidence="1">
    <location>
        <begin position="1"/>
        <end position="10"/>
    </location>
</feature>
<sequence length="108" mass="11984">MKGMKKNTSVIKRPILRLRGQSRSDEKLPSIDEQSRAHPFTLPLTENMRVRGGGGRMSAYKCACALITAEGQFVCPPDDYYRSPRGQILGFCQYPAPPLLKTNGGRVT</sequence>
<feature type="compositionally biased region" description="Basic and acidic residues" evidence="1">
    <location>
        <begin position="22"/>
        <end position="36"/>
    </location>
</feature>
<comment type="caution">
    <text evidence="2">The sequence shown here is derived from an EMBL/GenBank/DDBJ whole genome shotgun (WGS) entry which is preliminary data.</text>
</comment>
<proteinExistence type="predicted"/>
<name>A0A8X6MXU8_NEPPI</name>
<gene>
    <name evidence="2" type="ORF">NPIL_108101</name>
</gene>
<dbReference type="AlphaFoldDB" id="A0A8X6MXU8"/>
<feature type="region of interest" description="Disordered" evidence="1">
    <location>
        <begin position="1"/>
        <end position="39"/>
    </location>
</feature>
<keyword evidence="3" id="KW-1185">Reference proteome</keyword>
<accession>A0A8X6MXU8</accession>
<evidence type="ECO:0000313" key="3">
    <source>
        <dbReference type="Proteomes" id="UP000887013"/>
    </source>
</evidence>